<protein>
    <submittedName>
        <fullName evidence="2">Uncharacterized protein</fullName>
    </submittedName>
</protein>
<dbReference type="InterPro" id="IPR036388">
    <property type="entry name" value="WH-like_DNA-bd_sf"/>
</dbReference>
<feature type="repeat" description="TPR" evidence="1">
    <location>
        <begin position="492"/>
        <end position="525"/>
    </location>
</feature>
<evidence type="ECO:0000313" key="2">
    <source>
        <dbReference type="EMBL" id="PLW70591.1"/>
    </source>
</evidence>
<keyword evidence="1" id="KW-0802">TPR repeat</keyword>
<comment type="caution">
    <text evidence="2">The sequence shown here is derived from an EMBL/GenBank/DDBJ whole genome shotgun (WGS) entry which is preliminary data.</text>
</comment>
<dbReference type="Gene3D" id="1.10.10.10">
    <property type="entry name" value="Winged helix-like DNA-binding domain superfamily/Winged helix DNA-binding domain"/>
    <property type="match status" value="1"/>
</dbReference>
<keyword evidence="3" id="KW-1185">Reference proteome</keyword>
<dbReference type="InterPro" id="IPR019734">
    <property type="entry name" value="TPR_rpt"/>
</dbReference>
<dbReference type="PROSITE" id="PS50005">
    <property type="entry name" value="TPR"/>
    <property type="match status" value="1"/>
</dbReference>
<gene>
    <name evidence="2" type="ORF">C0039_00205</name>
</gene>
<accession>A0A2N5X7Y4</accession>
<sequence>MSDGQPDIWIGLLDEVCVKVDGVALPLPPSRKTRALLALLVIESRPQRREALCEMLWSTNDDPRAGLRWSLTKLRGLVGDLLVADRRAVSLRLDHAKTDFHQLHAALEATVDPDLRQLREFESALRNGYLNNLDCTESPGFELWLDSQRFSLRRLHDALLQKLCVAAAAEPSRAIDYARKRVAINPINIDANLALLELLLTYEGMSGARTCFEQCRQRLRRSRVDESLLLQGWRKLAGISPARLAFEPLTQEREHAHHEAAAEPQLPQKPSLAVLGLRDVVAGDSAITTGLTADLITRLSRLGSLFVIARASSTRFDSLAYTFPQIGRMLGVRYLVQGTTQQHNDRLRINVELVDAQHSCIIWAESFERSLGDVFLMQDEVANAIVSAVGPEIERAEYERARPKPPENLDAWENYHMALWHSFRFTGRDTEIAAVYLGKALLQDPLFSRAHAAQSLTHYTRAFLDSCDDVDKEIQLALDSAQQSVSLDCRDAMAHWSLGRAQFLARQHDMAMLSLDRALQVNPNYAQGYYAKGFVGSHSGLLDTAMPCLESAERLSPFDPLLFAMKSSRAVNLVARGDYEDAVEWAVRATLEPNAHFHIYAIAAACLQLVGQHADAQQYIEATLRRHPGYSQKIFFRSFPYRDAVHQKVVADALANAGLS</sequence>
<dbReference type="Gene3D" id="3.40.50.10610">
    <property type="entry name" value="ABC-type transport auxiliary lipoprotein component"/>
    <property type="match status" value="1"/>
</dbReference>
<dbReference type="Proteomes" id="UP000235005">
    <property type="component" value="Unassembled WGS sequence"/>
</dbReference>
<evidence type="ECO:0000256" key="1">
    <source>
        <dbReference type="PROSITE-ProRule" id="PRU00339"/>
    </source>
</evidence>
<dbReference type="PANTHER" id="PTHR35807">
    <property type="entry name" value="TRANSCRIPTIONAL REGULATOR REDD-RELATED"/>
    <property type="match status" value="1"/>
</dbReference>
<name>A0A2N5X7Y4_9GAMM</name>
<evidence type="ECO:0000313" key="3">
    <source>
        <dbReference type="Proteomes" id="UP000235005"/>
    </source>
</evidence>
<dbReference type="InterPro" id="IPR011990">
    <property type="entry name" value="TPR-like_helical_dom_sf"/>
</dbReference>
<organism evidence="2 3">
    <name type="scientific">Pseudohalioglobus lutimaris</name>
    <dbReference type="NCBI Taxonomy" id="1737061"/>
    <lineage>
        <taxon>Bacteria</taxon>
        <taxon>Pseudomonadati</taxon>
        <taxon>Pseudomonadota</taxon>
        <taxon>Gammaproteobacteria</taxon>
        <taxon>Cellvibrionales</taxon>
        <taxon>Halieaceae</taxon>
        <taxon>Pseudohalioglobus</taxon>
    </lineage>
</organism>
<dbReference type="AlphaFoldDB" id="A0A2N5X7Y4"/>
<dbReference type="SUPFAM" id="SSF48452">
    <property type="entry name" value="TPR-like"/>
    <property type="match status" value="1"/>
</dbReference>
<dbReference type="EMBL" id="PKUS01000001">
    <property type="protein sequence ID" value="PLW70591.1"/>
    <property type="molecule type" value="Genomic_DNA"/>
</dbReference>
<dbReference type="InterPro" id="IPR051677">
    <property type="entry name" value="AfsR-DnrI-RedD_regulator"/>
</dbReference>
<dbReference type="Gene3D" id="1.25.40.10">
    <property type="entry name" value="Tetratricopeptide repeat domain"/>
    <property type="match status" value="1"/>
</dbReference>
<dbReference type="SMART" id="SM00028">
    <property type="entry name" value="TPR"/>
    <property type="match status" value="3"/>
</dbReference>
<reference evidence="2 3" key="1">
    <citation type="submission" date="2018-01" db="EMBL/GenBank/DDBJ databases">
        <title>The draft genome sequence of Halioglobus lutimaris HF004.</title>
        <authorList>
            <person name="Du Z.-J."/>
            <person name="Shi M.-J."/>
        </authorList>
    </citation>
    <scope>NUCLEOTIDE SEQUENCE [LARGE SCALE GENOMIC DNA]</scope>
    <source>
        <strain evidence="2 3">HF004</strain>
    </source>
</reference>
<dbReference type="OrthoDB" id="9808398at2"/>
<dbReference type="RefSeq" id="WP_101516911.1">
    <property type="nucleotide sequence ID" value="NZ_PKUS01000001.1"/>
</dbReference>
<proteinExistence type="predicted"/>